<sequence>MKISKILASVSVCALAASAMAISAFAEVTNGNTIGDDGKKFYSVDVMADYDVTAIYGVTFDLTWTDGGKGCGGGVGFNSESTGWKSIEYGNEGSDKALILDANGDFTYTSENPIFAASDTYAQIWVQNWWGAEVTFENITVLGKDGKPLAKKGADDSKGDDTKTDDTKKDDTKKDDTKKDDTKKDDAKTDNTKKDDTKKDAAKTGDAGVGLALAGLTIAGAAAFVTKKRK</sequence>
<feature type="signal peptide" evidence="3">
    <location>
        <begin position="1"/>
        <end position="26"/>
    </location>
</feature>
<dbReference type="Proteomes" id="UP000007054">
    <property type="component" value="Chromosome"/>
</dbReference>
<keyword evidence="2" id="KW-1133">Transmembrane helix</keyword>
<evidence type="ECO:0008006" key="6">
    <source>
        <dbReference type="Google" id="ProtNLM"/>
    </source>
</evidence>
<feature type="chain" id="PRO_5003060901" description="Gram-positive cocci surface proteins LPxTG domain-containing protein" evidence="3">
    <location>
        <begin position="27"/>
        <end position="230"/>
    </location>
</feature>
<dbReference type="RefSeq" id="WP_015559202.1">
    <property type="nucleotide sequence ID" value="NC_021039.1"/>
</dbReference>
<dbReference type="EMBL" id="FP929052">
    <property type="protein sequence ID" value="CBL18296.1"/>
    <property type="molecule type" value="Genomic_DNA"/>
</dbReference>
<keyword evidence="2" id="KW-0472">Membrane</keyword>
<gene>
    <name evidence="4" type="ordered locus">RUM_23040</name>
</gene>
<dbReference type="AlphaFoldDB" id="D4LFA1"/>
<dbReference type="KEGG" id="rch:RUM_23040"/>
<proteinExistence type="predicted"/>
<reference evidence="4" key="2">
    <citation type="submission" date="2010-03" db="EMBL/GenBank/DDBJ databases">
        <authorList>
            <person name="Pajon A."/>
        </authorList>
    </citation>
    <scope>NUCLEOTIDE SEQUENCE</scope>
    <source>
        <strain evidence="4">Type strain: 18P13</strain>
    </source>
</reference>
<keyword evidence="5" id="KW-1185">Reference proteome</keyword>
<accession>D4LFA1</accession>
<evidence type="ECO:0000256" key="2">
    <source>
        <dbReference type="SAM" id="Phobius"/>
    </source>
</evidence>
<feature type="transmembrane region" description="Helical" evidence="2">
    <location>
        <begin position="207"/>
        <end position="226"/>
    </location>
</feature>
<evidence type="ECO:0000256" key="1">
    <source>
        <dbReference type="SAM" id="MobiDB-lite"/>
    </source>
</evidence>
<dbReference type="PATRIC" id="fig|213810.4.peg.2191"/>
<evidence type="ECO:0000256" key="3">
    <source>
        <dbReference type="SAM" id="SignalP"/>
    </source>
</evidence>
<protein>
    <recommendedName>
        <fullName evidence="6">Gram-positive cocci surface proteins LPxTG domain-containing protein</fullName>
    </recommendedName>
</protein>
<dbReference type="GeneID" id="83156951"/>
<organism evidence="4 5">
    <name type="scientific">Ruminococcus champanellensis (strain DSM 18848 / JCM 17042 / KCTC 15320 / 18P13)</name>
    <dbReference type="NCBI Taxonomy" id="213810"/>
    <lineage>
        <taxon>Bacteria</taxon>
        <taxon>Bacillati</taxon>
        <taxon>Bacillota</taxon>
        <taxon>Clostridia</taxon>
        <taxon>Eubacteriales</taxon>
        <taxon>Oscillospiraceae</taxon>
        <taxon>Ruminococcus</taxon>
    </lineage>
</organism>
<dbReference type="STRING" id="213810.RUM_23040"/>
<reference evidence="4" key="1">
    <citation type="submission" date="2010-03" db="EMBL/GenBank/DDBJ databases">
        <title>The genome sequence of Ruminococcus sp. 18P13.</title>
        <authorList>
            <consortium name="metaHIT consortium -- http://www.metahit.eu/"/>
            <person name="Pajon A."/>
            <person name="Turner K."/>
            <person name="Parkhill J."/>
            <person name="Bernalier A."/>
        </authorList>
    </citation>
    <scope>NUCLEOTIDE SEQUENCE [LARGE SCALE GENOMIC DNA]</scope>
    <source>
        <strain evidence="4">Type strain: 18P13</strain>
    </source>
</reference>
<keyword evidence="3" id="KW-0732">Signal</keyword>
<dbReference type="BioCyc" id="RCHA213810:RUM_RS11195-MONOMER"/>
<evidence type="ECO:0000313" key="4">
    <source>
        <dbReference type="EMBL" id="CBL18296.1"/>
    </source>
</evidence>
<dbReference type="NCBIfam" id="TIGR01167">
    <property type="entry name" value="LPXTG_anchor"/>
    <property type="match status" value="1"/>
</dbReference>
<dbReference type="HOGENOM" id="CLU_1204085_0_0_9"/>
<feature type="region of interest" description="Disordered" evidence="1">
    <location>
        <begin position="150"/>
        <end position="203"/>
    </location>
</feature>
<keyword evidence="2" id="KW-0812">Transmembrane</keyword>
<evidence type="ECO:0000313" key="5">
    <source>
        <dbReference type="Proteomes" id="UP000007054"/>
    </source>
</evidence>
<name>D4LFA1_RUMC1</name>
<dbReference type="NCBIfam" id="NF033846">
    <property type="entry name" value="Rumino_NPXTG"/>
    <property type="match status" value="1"/>
</dbReference>